<feature type="domain" description="EGF-like" evidence="3">
    <location>
        <begin position="88"/>
        <end position="101"/>
    </location>
</feature>
<evidence type="ECO:0000313" key="5">
    <source>
        <dbReference type="WBParaSite" id="nRc.2.0.1.t28423-RA"/>
    </source>
</evidence>
<dbReference type="PROSITE" id="PS00010">
    <property type="entry name" value="ASX_HYDROXYL"/>
    <property type="match status" value="1"/>
</dbReference>
<feature type="compositionally biased region" description="Low complexity" evidence="2">
    <location>
        <begin position="15"/>
        <end position="31"/>
    </location>
</feature>
<evidence type="ECO:0000256" key="2">
    <source>
        <dbReference type="SAM" id="MobiDB-lite"/>
    </source>
</evidence>
<dbReference type="InterPro" id="IPR009017">
    <property type="entry name" value="GFP"/>
</dbReference>
<feature type="region of interest" description="Disordered" evidence="2">
    <location>
        <begin position="1"/>
        <end position="72"/>
    </location>
</feature>
<feature type="compositionally biased region" description="Polar residues" evidence="2">
    <location>
        <begin position="52"/>
        <end position="69"/>
    </location>
</feature>
<keyword evidence="4" id="KW-1185">Reference proteome</keyword>
<evidence type="ECO:0000313" key="4">
    <source>
        <dbReference type="Proteomes" id="UP000887565"/>
    </source>
</evidence>
<protein>
    <submittedName>
        <fullName evidence="5">EGF-like domain-containing protein</fullName>
    </submittedName>
</protein>
<dbReference type="PROSITE" id="PS01186">
    <property type="entry name" value="EGF_2"/>
    <property type="match status" value="1"/>
</dbReference>
<dbReference type="InterPro" id="IPR000152">
    <property type="entry name" value="EGF-type_Asp/Asn_hydroxyl_site"/>
</dbReference>
<sequence>MQMSPAGQDKSFVLSNTDETTQTTSTGSMTTFAPPAAPIDRHDAPPPENAAGYSTNAGNPDAKTCQSAGGSACHPNAQCHDSAVGYCCQCSYGYYGNGIECLPNGENLNAPKL</sequence>
<keyword evidence="1" id="KW-1015">Disulfide bond</keyword>
<name>A0A915JQP4_ROMCU</name>
<dbReference type="WBParaSite" id="nRc.2.0.1.t28423-RA">
    <property type="protein sequence ID" value="nRc.2.0.1.t28423-RA"/>
    <property type="gene ID" value="nRc.2.0.1.g28423"/>
</dbReference>
<dbReference type="InterPro" id="IPR000742">
    <property type="entry name" value="EGF"/>
</dbReference>
<proteinExistence type="predicted"/>
<organism evidence="4 5">
    <name type="scientific">Romanomermis culicivorax</name>
    <name type="common">Nematode worm</name>
    <dbReference type="NCBI Taxonomy" id="13658"/>
    <lineage>
        <taxon>Eukaryota</taxon>
        <taxon>Metazoa</taxon>
        <taxon>Ecdysozoa</taxon>
        <taxon>Nematoda</taxon>
        <taxon>Enoplea</taxon>
        <taxon>Dorylaimia</taxon>
        <taxon>Mermithida</taxon>
        <taxon>Mermithoidea</taxon>
        <taxon>Mermithidae</taxon>
        <taxon>Romanomermis</taxon>
    </lineage>
</organism>
<dbReference type="AlphaFoldDB" id="A0A915JQP4"/>
<reference evidence="5" key="1">
    <citation type="submission" date="2022-11" db="UniProtKB">
        <authorList>
            <consortium name="WormBaseParasite"/>
        </authorList>
    </citation>
    <scope>IDENTIFICATION</scope>
</reference>
<dbReference type="Gene3D" id="2.40.155.10">
    <property type="entry name" value="Green fluorescent protein"/>
    <property type="match status" value="1"/>
</dbReference>
<dbReference type="Proteomes" id="UP000887565">
    <property type="component" value="Unplaced"/>
</dbReference>
<evidence type="ECO:0000259" key="3">
    <source>
        <dbReference type="PROSITE" id="PS01186"/>
    </source>
</evidence>
<evidence type="ECO:0000256" key="1">
    <source>
        <dbReference type="ARBA" id="ARBA00023157"/>
    </source>
</evidence>
<accession>A0A915JQP4</accession>